<dbReference type="RefSeq" id="WP_126825743.1">
    <property type="nucleotide sequence ID" value="NZ_PIQG01000001.1"/>
</dbReference>
<evidence type="ECO:0000313" key="5">
    <source>
        <dbReference type="Proteomes" id="UP000288279"/>
    </source>
</evidence>
<keyword evidence="2 4" id="KW-0378">Hydrolase</keyword>
<organism evidence="4 5">
    <name type="scientific">Pseudidiomarina taiwanensis</name>
    <dbReference type="NCBI Taxonomy" id="337250"/>
    <lineage>
        <taxon>Bacteria</taxon>
        <taxon>Pseudomonadati</taxon>
        <taxon>Pseudomonadota</taxon>
        <taxon>Gammaproteobacteria</taxon>
        <taxon>Alteromonadales</taxon>
        <taxon>Idiomarinaceae</taxon>
        <taxon>Pseudidiomarina</taxon>
    </lineage>
</organism>
<keyword evidence="5" id="KW-1185">Reference proteome</keyword>
<dbReference type="SUPFAM" id="SSF53474">
    <property type="entry name" value="alpha/beta-Hydrolases"/>
    <property type="match status" value="1"/>
</dbReference>
<dbReference type="PANTHER" id="PTHR43798:SF14">
    <property type="entry name" value="SERINE HYDROLASE-LIKE PROTEIN DDB_G0286239"/>
    <property type="match status" value="1"/>
</dbReference>
<proteinExistence type="inferred from homology"/>
<name>A0A432ZNU2_9GAMM</name>
<dbReference type="InterPro" id="IPR000073">
    <property type="entry name" value="AB_hydrolase_1"/>
</dbReference>
<dbReference type="Proteomes" id="UP000288279">
    <property type="component" value="Unassembled WGS sequence"/>
</dbReference>
<gene>
    <name evidence="4" type="ORF">CWI83_03495</name>
</gene>
<dbReference type="GO" id="GO:0016020">
    <property type="term" value="C:membrane"/>
    <property type="evidence" value="ECO:0007669"/>
    <property type="project" value="TreeGrafter"/>
</dbReference>
<accession>A0A432ZNU2</accession>
<protein>
    <submittedName>
        <fullName evidence="4">Alpha/beta hydrolase</fullName>
    </submittedName>
</protein>
<evidence type="ECO:0000259" key="3">
    <source>
        <dbReference type="Pfam" id="PF00561"/>
    </source>
</evidence>
<dbReference type="EMBL" id="PIQG01000001">
    <property type="protein sequence ID" value="RUO79575.1"/>
    <property type="molecule type" value="Genomic_DNA"/>
</dbReference>
<dbReference type="GO" id="GO:0016787">
    <property type="term" value="F:hydrolase activity"/>
    <property type="evidence" value="ECO:0007669"/>
    <property type="project" value="UniProtKB-KW"/>
</dbReference>
<dbReference type="Pfam" id="PF00561">
    <property type="entry name" value="Abhydrolase_1"/>
    <property type="match status" value="1"/>
</dbReference>
<feature type="domain" description="AB hydrolase-1" evidence="3">
    <location>
        <begin position="38"/>
        <end position="286"/>
    </location>
</feature>
<reference evidence="4 5" key="1">
    <citation type="journal article" date="2011" name="Front. Microbiol.">
        <title>Genomic signatures of strain selection and enhancement in Bacillus atrophaeus var. globigii, a historical biowarfare simulant.</title>
        <authorList>
            <person name="Gibbons H.S."/>
            <person name="Broomall S.M."/>
            <person name="McNew L.A."/>
            <person name="Daligault H."/>
            <person name="Chapman C."/>
            <person name="Bruce D."/>
            <person name="Karavis M."/>
            <person name="Krepps M."/>
            <person name="McGregor P.A."/>
            <person name="Hong C."/>
            <person name="Park K.H."/>
            <person name="Akmal A."/>
            <person name="Feldman A."/>
            <person name="Lin J.S."/>
            <person name="Chang W.E."/>
            <person name="Higgs B.W."/>
            <person name="Demirev P."/>
            <person name="Lindquist J."/>
            <person name="Liem A."/>
            <person name="Fochler E."/>
            <person name="Read T.D."/>
            <person name="Tapia R."/>
            <person name="Johnson S."/>
            <person name="Bishop-Lilly K.A."/>
            <person name="Detter C."/>
            <person name="Han C."/>
            <person name="Sozhamannan S."/>
            <person name="Rosenzweig C.N."/>
            <person name="Skowronski E.W."/>
        </authorList>
    </citation>
    <scope>NUCLEOTIDE SEQUENCE [LARGE SCALE GENOMIC DNA]</scope>
    <source>
        <strain evidence="4 5">PIT1</strain>
    </source>
</reference>
<sequence>MTMAESWRQTKAAARNVSYQLEWGTMRGLAWGDATARPLLCVHGWLDNAHSFLPLAEAFLASDLVKTHQLIALDWAGHGLSDKRPKGSFYPFIEYVYDLWSLTRQQDWQQLEIIAHSMGAFVANIFAAVDPERVTRLLAIEAFGLLSQSPEQTQATMRKGFLSRDAQLQKRRPHYPTVAAGIQARAKAGDFSEQIAAQLVDRGIEKLAEHDYRFRADGLLRVASPTRLTDAQVADLLQAIEAQFTLVLGTSGHQELRQAVAQWGHLVPQLQQVDINGGHHVHMEQPDAIIALFLRMINT</sequence>
<dbReference type="InterPro" id="IPR029058">
    <property type="entry name" value="AB_hydrolase_fold"/>
</dbReference>
<evidence type="ECO:0000313" key="4">
    <source>
        <dbReference type="EMBL" id="RUO79575.1"/>
    </source>
</evidence>
<dbReference type="InterPro" id="IPR050266">
    <property type="entry name" value="AB_hydrolase_sf"/>
</dbReference>
<comment type="caution">
    <text evidence="4">The sequence shown here is derived from an EMBL/GenBank/DDBJ whole genome shotgun (WGS) entry which is preliminary data.</text>
</comment>
<dbReference type="AlphaFoldDB" id="A0A432ZNU2"/>
<dbReference type="Gene3D" id="3.40.50.1820">
    <property type="entry name" value="alpha/beta hydrolase"/>
    <property type="match status" value="1"/>
</dbReference>
<evidence type="ECO:0000256" key="2">
    <source>
        <dbReference type="ARBA" id="ARBA00022801"/>
    </source>
</evidence>
<evidence type="ECO:0000256" key="1">
    <source>
        <dbReference type="ARBA" id="ARBA00008645"/>
    </source>
</evidence>
<dbReference type="OrthoDB" id="149912at2"/>
<comment type="similarity">
    <text evidence="1">Belongs to the AB hydrolase superfamily.</text>
</comment>
<dbReference type="PANTHER" id="PTHR43798">
    <property type="entry name" value="MONOACYLGLYCEROL LIPASE"/>
    <property type="match status" value="1"/>
</dbReference>